<organism evidence="1 2">
    <name type="scientific">Microbulbifer harenosus</name>
    <dbReference type="NCBI Taxonomy" id="2576840"/>
    <lineage>
        <taxon>Bacteria</taxon>
        <taxon>Pseudomonadati</taxon>
        <taxon>Pseudomonadota</taxon>
        <taxon>Gammaproteobacteria</taxon>
        <taxon>Cellvibrionales</taxon>
        <taxon>Microbulbiferaceae</taxon>
        <taxon>Microbulbifer</taxon>
    </lineage>
</organism>
<dbReference type="EMBL" id="VANI01000007">
    <property type="protein sequence ID" value="TLM78188.1"/>
    <property type="molecule type" value="Genomic_DNA"/>
</dbReference>
<dbReference type="Proteomes" id="UP000306791">
    <property type="component" value="Unassembled WGS sequence"/>
</dbReference>
<name>A0ABY2ULQ8_9GAMM</name>
<gene>
    <name evidence="1" type="ORF">FDY93_07115</name>
</gene>
<accession>A0ABY2ULQ8</accession>
<proteinExistence type="predicted"/>
<sequence>MSGLPSCTFRGSLLASENTGLVRFIALPSGVWIHGTEKLNMDKFWVVDTKAKISSESSYEQDGSEWYYGRSVVPARSAEDAISILKMALRDKHVEIEAVLAVVDYTQKNWDSDDDDLYDTVESYEKSKAKNEVVTGVFASGMYLERE</sequence>
<comment type="caution">
    <text evidence="1">The sequence shown here is derived from an EMBL/GenBank/DDBJ whole genome shotgun (WGS) entry which is preliminary data.</text>
</comment>
<evidence type="ECO:0000313" key="1">
    <source>
        <dbReference type="EMBL" id="TLM78188.1"/>
    </source>
</evidence>
<evidence type="ECO:0000313" key="2">
    <source>
        <dbReference type="Proteomes" id="UP000306791"/>
    </source>
</evidence>
<dbReference type="RefSeq" id="WP_138235060.1">
    <property type="nucleotide sequence ID" value="NZ_CP185860.1"/>
</dbReference>
<reference evidence="1 2" key="1">
    <citation type="submission" date="2019-05" db="EMBL/GenBank/DDBJ databases">
        <title>Microbulbifer harenosus sp. nov., an alginate-degrading bacterium isolated from coastal sand.</title>
        <authorList>
            <person name="Huang H."/>
            <person name="Mo K."/>
            <person name="Bao S."/>
        </authorList>
    </citation>
    <scope>NUCLEOTIDE SEQUENCE [LARGE SCALE GENOMIC DNA]</scope>
    <source>
        <strain evidence="1 2">HB161719</strain>
    </source>
</reference>
<protein>
    <submittedName>
        <fullName evidence="1">Uncharacterized protein</fullName>
    </submittedName>
</protein>
<keyword evidence="2" id="KW-1185">Reference proteome</keyword>